<name>A0A0L6UPE1_9BASI</name>
<protein>
    <submittedName>
        <fullName evidence="1">Uncharacterized protein</fullName>
    </submittedName>
</protein>
<sequence>MTVAGPLELPQRATQDQLAQFKQAILQLSLKLETLVPPPNFYCGPFQSVEPFLNWIKSLEVFFDTKGVLVDEDKVRILGGLSQEANNLLHGQCFLTFGFFMVFLAIQPSSMGNWEAFNVYSTRAHILRTMINFEKETVSDFDLSEAVTFGLKADLKIKLHDFQLLLVSPFKYSTFEQRVIYRDVPLAGQELKLLFLRTPS</sequence>
<dbReference type="OrthoDB" id="2505542at2759"/>
<organism evidence="1 2">
    <name type="scientific">Puccinia sorghi</name>
    <dbReference type="NCBI Taxonomy" id="27349"/>
    <lineage>
        <taxon>Eukaryota</taxon>
        <taxon>Fungi</taxon>
        <taxon>Dikarya</taxon>
        <taxon>Basidiomycota</taxon>
        <taxon>Pucciniomycotina</taxon>
        <taxon>Pucciniomycetes</taxon>
        <taxon>Pucciniales</taxon>
        <taxon>Pucciniaceae</taxon>
        <taxon>Puccinia</taxon>
    </lineage>
</organism>
<dbReference type="Proteomes" id="UP000037035">
    <property type="component" value="Unassembled WGS sequence"/>
</dbReference>
<keyword evidence="2" id="KW-1185">Reference proteome</keyword>
<proteinExistence type="predicted"/>
<accession>A0A0L6UPE1</accession>
<dbReference type="AlphaFoldDB" id="A0A0L6UPE1"/>
<evidence type="ECO:0000313" key="2">
    <source>
        <dbReference type="Proteomes" id="UP000037035"/>
    </source>
</evidence>
<gene>
    <name evidence="1" type="ORF">VP01_4449g1</name>
</gene>
<comment type="caution">
    <text evidence="1">The sequence shown here is derived from an EMBL/GenBank/DDBJ whole genome shotgun (WGS) entry which is preliminary data.</text>
</comment>
<dbReference type="EMBL" id="LAVV01009556">
    <property type="protein sequence ID" value="KNZ50393.1"/>
    <property type="molecule type" value="Genomic_DNA"/>
</dbReference>
<reference evidence="1 2" key="1">
    <citation type="submission" date="2015-08" db="EMBL/GenBank/DDBJ databases">
        <title>Next Generation Sequencing and Analysis of the Genome of Puccinia sorghi L Schw, the Causal Agent of Maize Common Rust.</title>
        <authorList>
            <person name="Rochi L."/>
            <person name="Burguener G."/>
            <person name="Darino M."/>
            <person name="Turjanski A."/>
            <person name="Kreff E."/>
            <person name="Dieguez M.J."/>
            <person name="Sacco F."/>
        </authorList>
    </citation>
    <scope>NUCLEOTIDE SEQUENCE [LARGE SCALE GENOMIC DNA]</scope>
    <source>
        <strain evidence="1 2">RO10H11247</strain>
    </source>
</reference>
<evidence type="ECO:0000313" key="1">
    <source>
        <dbReference type="EMBL" id="KNZ50393.1"/>
    </source>
</evidence>
<dbReference type="VEuPathDB" id="FungiDB:VP01_4449g1"/>